<dbReference type="Gene3D" id="3.40.50.12780">
    <property type="entry name" value="N-terminal domain of ligase-like"/>
    <property type="match status" value="1"/>
</dbReference>
<name>A0A6V8LI10_9ACTN</name>
<comment type="caution">
    <text evidence="3">The sequence shown here is derived from an EMBL/GenBank/DDBJ whole genome shotgun (WGS) entry which is preliminary data.</text>
</comment>
<dbReference type="EMBL" id="BLPG01000001">
    <property type="protein sequence ID" value="GFJ93766.1"/>
    <property type="molecule type" value="Genomic_DNA"/>
</dbReference>
<reference evidence="3 4" key="2">
    <citation type="submission" date="2020-03" db="EMBL/GenBank/DDBJ databases">
        <authorList>
            <person name="Ichikawa N."/>
            <person name="Kimura A."/>
            <person name="Kitahashi Y."/>
            <person name="Uohara A."/>
        </authorList>
    </citation>
    <scope>NUCLEOTIDE SEQUENCE [LARGE SCALE GENOMIC DNA]</scope>
    <source>
        <strain evidence="3 4">NBRC 108638</strain>
    </source>
</reference>
<feature type="compositionally biased region" description="Polar residues" evidence="1">
    <location>
        <begin position="85"/>
        <end position="95"/>
    </location>
</feature>
<dbReference type="PANTHER" id="PTHR45527">
    <property type="entry name" value="NONRIBOSOMAL PEPTIDE SYNTHETASE"/>
    <property type="match status" value="1"/>
</dbReference>
<evidence type="ECO:0000259" key="2">
    <source>
        <dbReference type="Pfam" id="PF00501"/>
    </source>
</evidence>
<feature type="compositionally biased region" description="Low complexity" evidence="1">
    <location>
        <begin position="68"/>
        <end position="84"/>
    </location>
</feature>
<dbReference type="GO" id="GO:0031177">
    <property type="term" value="F:phosphopantetheine binding"/>
    <property type="evidence" value="ECO:0007669"/>
    <property type="project" value="TreeGrafter"/>
</dbReference>
<dbReference type="AlphaFoldDB" id="A0A6V8LI10"/>
<dbReference type="GO" id="GO:0005737">
    <property type="term" value="C:cytoplasm"/>
    <property type="evidence" value="ECO:0007669"/>
    <property type="project" value="TreeGrafter"/>
</dbReference>
<dbReference type="Pfam" id="PF00501">
    <property type="entry name" value="AMP-binding"/>
    <property type="match status" value="1"/>
</dbReference>
<feature type="domain" description="AMP-dependent synthetase/ligase" evidence="2">
    <location>
        <begin position="6"/>
        <end position="48"/>
    </location>
</feature>
<dbReference type="PANTHER" id="PTHR45527:SF1">
    <property type="entry name" value="FATTY ACID SYNTHASE"/>
    <property type="match status" value="1"/>
</dbReference>
<evidence type="ECO:0000256" key="1">
    <source>
        <dbReference type="SAM" id="MobiDB-lite"/>
    </source>
</evidence>
<dbReference type="GO" id="GO:0044550">
    <property type="term" value="P:secondary metabolite biosynthetic process"/>
    <property type="evidence" value="ECO:0007669"/>
    <property type="project" value="TreeGrafter"/>
</dbReference>
<organism evidence="3 4">
    <name type="scientific">Phytohabitans rumicis</name>
    <dbReference type="NCBI Taxonomy" id="1076125"/>
    <lineage>
        <taxon>Bacteria</taxon>
        <taxon>Bacillati</taxon>
        <taxon>Actinomycetota</taxon>
        <taxon>Actinomycetes</taxon>
        <taxon>Micromonosporales</taxon>
        <taxon>Micromonosporaceae</taxon>
    </lineage>
</organism>
<feature type="region of interest" description="Disordered" evidence="1">
    <location>
        <begin position="54"/>
        <end position="95"/>
    </location>
</feature>
<dbReference type="InterPro" id="IPR000873">
    <property type="entry name" value="AMP-dep_synth/lig_dom"/>
</dbReference>
<dbReference type="Proteomes" id="UP000482960">
    <property type="component" value="Unassembled WGS sequence"/>
</dbReference>
<dbReference type="InterPro" id="IPR042099">
    <property type="entry name" value="ANL_N_sf"/>
</dbReference>
<protein>
    <recommendedName>
        <fullName evidence="2">AMP-dependent synthetase/ligase domain-containing protein</fullName>
    </recommendedName>
</protein>
<dbReference type="GO" id="GO:0043041">
    <property type="term" value="P:amino acid activation for nonribosomal peptide biosynthetic process"/>
    <property type="evidence" value="ECO:0007669"/>
    <property type="project" value="TreeGrafter"/>
</dbReference>
<accession>A0A6V8LI10</accession>
<reference evidence="3 4" key="1">
    <citation type="submission" date="2020-03" db="EMBL/GenBank/DDBJ databases">
        <title>Whole genome shotgun sequence of Phytohabitans rumicis NBRC 108638.</title>
        <authorList>
            <person name="Komaki H."/>
            <person name="Tamura T."/>
        </authorList>
    </citation>
    <scope>NUCLEOTIDE SEQUENCE [LARGE SCALE GENOMIC DNA]</scope>
    <source>
        <strain evidence="3 4">NBRC 108638</strain>
    </source>
</reference>
<gene>
    <name evidence="3" type="ORF">Prum_074080</name>
</gene>
<sequence length="95" mass="9728">MPAGEPVTIGRPVANTRAYVVDPDLRLLPAGVPGELLLAGVQLARGYLGRPAHTADRFVPDPSGSEPGAGSTAPATWPGTAPTGRSNTWAGWTGR</sequence>
<proteinExistence type="predicted"/>
<keyword evidence="4" id="KW-1185">Reference proteome</keyword>
<evidence type="ECO:0000313" key="3">
    <source>
        <dbReference type="EMBL" id="GFJ93766.1"/>
    </source>
</evidence>
<dbReference type="SUPFAM" id="SSF56801">
    <property type="entry name" value="Acetyl-CoA synthetase-like"/>
    <property type="match status" value="1"/>
</dbReference>
<evidence type="ECO:0000313" key="4">
    <source>
        <dbReference type="Proteomes" id="UP000482960"/>
    </source>
</evidence>